<dbReference type="Gene3D" id="1.10.260.40">
    <property type="entry name" value="lambda repressor-like DNA-binding domains"/>
    <property type="match status" value="1"/>
</dbReference>
<reference evidence="2 3" key="1">
    <citation type="journal article" date="2021" name="Genome Biol. Evol.">
        <title>The evolution of interdependence in a four-way mealybug symbiosis.</title>
        <authorList>
            <person name="Garber A.I."/>
            <person name="Kupper M."/>
            <person name="Laetsch D.R."/>
            <person name="Weldon S.R."/>
            <person name="Ladinsky M.S."/>
            <person name="Bjorkman P.J."/>
            <person name="McCutcheon J.P."/>
        </authorList>
    </citation>
    <scope>NUCLEOTIDE SEQUENCE [LARGE SCALE GENOMIC DNA]</scope>
    <source>
        <strain evidence="2">SOD</strain>
    </source>
</reference>
<keyword evidence="3" id="KW-1185">Reference proteome</keyword>
<feature type="domain" description="HTH cro/C1-type" evidence="1">
    <location>
        <begin position="11"/>
        <end position="41"/>
    </location>
</feature>
<dbReference type="CDD" id="cd00093">
    <property type="entry name" value="HTH_XRE"/>
    <property type="match status" value="1"/>
</dbReference>
<dbReference type="SUPFAM" id="SSF47413">
    <property type="entry name" value="lambda repressor-like DNA-binding domains"/>
    <property type="match status" value="1"/>
</dbReference>
<dbReference type="InterPro" id="IPR001387">
    <property type="entry name" value="Cro/C1-type_HTH"/>
</dbReference>
<evidence type="ECO:0000313" key="2">
    <source>
        <dbReference type="EMBL" id="MBT9431158.1"/>
    </source>
</evidence>
<dbReference type="SMART" id="SM00530">
    <property type="entry name" value="HTH_XRE"/>
    <property type="match status" value="1"/>
</dbReference>
<evidence type="ECO:0000259" key="1">
    <source>
        <dbReference type="PROSITE" id="PS50943"/>
    </source>
</evidence>
<dbReference type="PROSITE" id="PS50943">
    <property type="entry name" value="HTH_CROC1"/>
    <property type="match status" value="1"/>
</dbReference>
<dbReference type="Proteomes" id="UP000811282">
    <property type="component" value="Unassembled WGS sequence"/>
</dbReference>
<protein>
    <submittedName>
        <fullName evidence="2">Helix-turn-helix domain-containing protein</fullName>
    </submittedName>
</protein>
<organism evidence="2 3">
    <name type="scientific">Candidatus Sodalis endolongispinus</name>
    <dbReference type="NCBI Taxonomy" id="2812662"/>
    <lineage>
        <taxon>Bacteria</taxon>
        <taxon>Pseudomonadati</taxon>
        <taxon>Pseudomonadota</taxon>
        <taxon>Gammaproteobacteria</taxon>
        <taxon>Enterobacterales</taxon>
        <taxon>Bruguierivoracaceae</taxon>
        <taxon>Sodalis</taxon>
    </lineage>
</organism>
<proteinExistence type="predicted"/>
<sequence length="87" mass="9765">MTTLADISVMLKRARRHAGLSQEILAQRAGVARTTVARMETQANNDMSVSALVRLLYAAGFDLRAVLQGNYSLERFLTRQRQDENAR</sequence>
<dbReference type="InterPro" id="IPR010982">
    <property type="entry name" value="Lambda_DNA-bd_dom_sf"/>
</dbReference>
<gene>
    <name evidence="2" type="ORF">JZM24_01435</name>
</gene>
<comment type="caution">
    <text evidence="2">The sequence shown here is derived from an EMBL/GenBank/DDBJ whole genome shotgun (WGS) entry which is preliminary data.</text>
</comment>
<dbReference type="EMBL" id="JAFJYC010000001">
    <property type="protein sequence ID" value="MBT9431158.1"/>
    <property type="molecule type" value="Genomic_DNA"/>
</dbReference>
<evidence type="ECO:0000313" key="3">
    <source>
        <dbReference type="Proteomes" id="UP000811282"/>
    </source>
</evidence>
<name>A0ABS5Y843_9GAMM</name>
<dbReference type="Pfam" id="PF13560">
    <property type="entry name" value="HTH_31"/>
    <property type="match status" value="1"/>
</dbReference>
<dbReference type="RefSeq" id="WP_215668320.1">
    <property type="nucleotide sequence ID" value="NZ_JAFJYC010000001.1"/>
</dbReference>
<accession>A0ABS5Y843</accession>